<dbReference type="InterPro" id="IPR036847">
    <property type="entry name" value="RimP_C_sf"/>
</dbReference>
<reference evidence="5 6" key="1">
    <citation type="submission" date="2017-07" db="EMBL/GenBank/DDBJ databases">
        <title>Complete genome sequence of Spiroplasma corruscae EC-1 (DSM 19793).</title>
        <authorList>
            <person name="Tsai Y.-M."/>
            <person name="Lo W.-S."/>
            <person name="Kuo C.-H."/>
        </authorList>
    </citation>
    <scope>NUCLEOTIDE SEQUENCE [LARGE SCALE GENOMIC DNA]</scope>
    <source>
        <strain evidence="5 6">EC-1</strain>
    </source>
</reference>
<feature type="domain" description="Ribosome maturation factor RimP N-terminal" evidence="4">
    <location>
        <begin position="17"/>
        <end position="89"/>
    </location>
</feature>
<organism evidence="5 6">
    <name type="scientific">Spiroplasma corruscae</name>
    <dbReference type="NCBI Taxonomy" id="216934"/>
    <lineage>
        <taxon>Bacteria</taxon>
        <taxon>Bacillati</taxon>
        <taxon>Mycoplasmatota</taxon>
        <taxon>Mollicutes</taxon>
        <taxon>Entomoplasmatales</taxon>
        <taxon>Spiroplasmataceae</taxon>
        <taxon>Spiroplasma</taxon>
    </lineage>
</organism>
<dbReference type="SUPFAM" id="SSF74942">
    <property type="entry name" value="YhbC-like, C-terminal domain"/>
    <property type="match status" value="1"/>
</dbReference>
<dbReference type="PANTHER" id="PTHR33867:SF1">
    <property type="entry name" value="RIBOSOME MATURATION FACTOR RIMP"/>
    <property type="match status" value="1"/>
</dbReference>
<keyword evidence="1 3" id="KW-0963">Cytoplasm</keyword>
<evidence type="ECO:0000256" key="1">
    <source>
        <dbReference type="ARBA" id="ARBA00022490"/>
    </source>
</evidence>
<comment type="similarity">
    <text evidence="3">Belongs to the RimP family.</text>
</comment>
<protein>
    <recommendedName>
        <fullName evidence="3">Ribosome maturation factor RimP</fullName>
    </recommendedName>
</protein>
<dbReference type="InterPro" id="IPR035956">
    <property type="entry name" value="RimP_N_sf"/>
</dbReference>
<dbReference type="InterPro" id="IPR028989">
    <property type="entry name" value="RimP_N"/>
</dbReference>
<sequence length="160" mass="19017">MNLKNIIEEKKQEVINILHKCNLSLYEINFTKEFDSNVIQFLVENIDISILNIDFDNLIKANESISEWLDEIDNTNEKYLLEVSSAGAERQIKNEEVLKNCINRYVYIILKEEVEGFKEFNAVLSEINNYYVFTINLKGRMKKIKLKWEQIKLIRFAIKF</sequence>
<keyword evidence="2 3" id="KW-0690">Ribosome biogenesis</keyword>
<name>A0A222ENM8_9MOLU</name>
<dbReference type="PANTHER" id="PTHR33867">
    <property type="entry name" value="RIBOSOME MATURATION FACTOR RIMP"/>
    <property type="match status" value="1"/>
</dbReference>
<comment type="function">
    <text evidence="3">Required for maturation of 30S ribosomal subunits.</text>
</comment>
<evidence type="ECO:0000256" key="3">
    <source>
        <dbReference type="HAMAP-Rule" id="MF_01077"/>
    </source>
</evidence>
<dbReference type="Pfam" id="PF02576">
    <property type="entry name" value="RimP_N"/>
    <property type="match status" value="1"/>
</dbReference>
<dbReference type="Proteomes" id="UP000203229">
    <property type="component" value="Chromosome"/>
</dbReference>
<dbReference type="RefSeq" id="WP_094048416.1">
    <property type="nucleotide sequence ID" value="NZ_CP022535.1"/>
</dbReference>
<dbReference type="Gene3D" id="3.30.300.70">
    <property type="entry name" value="RimP-like superfamily, N-terminal"/>
    <property type="match status" value="1"/>
</dbReference>
<evidence type="ECO:0000256" key="2">
    <source>
        <dbReference type="ARBA" id="ARBA00022517"/>
    </source>
</evidence>
<dbReference type="EMBL" id="CP022535">
    <property type="protein sequence ID" value="ASP28041.1"/>
    <property type="molecule type" value="Genomic_DNA"/>
</dbReference>
<evidence type="ECO:0000259" key="4">
    <source>
        <dbReference type="Pfam" id="PF02576"/>
    </source>
</evidence>
<gene>
    <name evidence="3 5" type="primary">rimP</name>
    <name evidence="5" type="ORF">SCORR_v1c02670</name>
</gene>
<dbReference type="SUPFAM" id="SSF75420">
    <property type="entry name" value="YhbC-like, N-terminal domain"/>
    <property type="match status" value="1"/>
</dbReference>
<comment type="subcellular location">
    <subcellularLocation>
        <location evidence="3">Cytoplasm</location>
    </subcellularLocation>
</comment>
<evidence type="ECO:0000313" key="6">
    <source>
        <dbReference type="Proteomes" id="UP000203229"/>
    </source>
</evidence>
<dbReference type="OrthoDB" id="398614at2"/>
<dbReference type="GO" id="GO:0005829">
    <property type="term" value="C:cytosol"/>
    <property type="evidence" value="ECO:0007669"/>
    <property type="project" value="TreeGrafter"/>
</dbReference>
<dbReference type="Gene3D" id="2.30.30.180">
    <property type="entry name" value="Ribosome maturation factor RimP, C-terminal domain"/>
    <property type="match status" value="1"/>
</dbReference>
<dbReference type="GO" id="GO:0000028">
    <property type="term" value="P:ribosomal small subunit assembly"/>
    <property type="evidence" value="ECO:0007669"/>
    <property type="project" value="TreeGrafter"/>
</dbReference>
<dbReference type="InterPro" id="IPR003728">
    <property type="entry name" value="Ribosome_maturation_RimP"/>
</dbReference>
<keyword evidence="6" id="KW-1185">Reference proteome</keyword>
<accession>A0A222ENM8</accession>
<proteinExistence type="inferred from homology"/>
<evidence type="ECO:0000313" key="5">
    <source>
        <dbReference type="EMBL" id="ASP28041.1"/>
    </source>
</evidence>
<dbReference type="AlphaFoldDB" id="A0A222ENM8"/>
<dbReference type="GO" id="GO:0006412">
    <property type="term" value="P:translation"/>
    <property type="evidence" value="ECO:0007669"/>
    <property type="project" value="TreeGrafter"/>
</dbReference>
<dbReference type="KEGG" id="scou:SCORR_v1c02670"/>
<dbReference type="HAMAP" id="MF_01077">
    <property type="entry name" value="RimP"/>
    <property type="match status" value="1"/>
</dbReference>